<reference evidence="6 7" key="1">
    <citation type="journal article" date="2013" name="BMC Genomics">
        <title>Genome sequence and analysis of methylotrophic yeast Hansenula polymorpha DL1.</title>
        <authorList>
            <person name="Ravin N.V."/>
            <person name="Eldarov M.A."/>
            <person name="Kadnikov V.V."/>
            <person name="Beletsky A.V."/>
            <person name="Schneider J."/>
            <person name="Mardanova E.S."/>
            <person name="Smekalova E.M."/>
            <person name="Zvereva M.I."/>
            <person name="Dontsova O.A."/>
            <person name="Mardanov A.V."/>
            <person name="Skryabin K.G."/>
        </authorList>
    </citation>
    <scope>NUCLEOTIDE SEQUENCE [LARGE SCALE GENOMIC DNA]</scope>
    <source>
        <strain evidence="7">ATCC 26012 / BCRC 20466 / JCM 22074 / NRRL Y-7560 / DL-1</strain>
    </source>
</reference>
<dbReference type="InterPro" id="IPR011993">
    <property type="entry name" value="PH-like_dom_sf"/>
</dbReference>
<dbReference type="InterPro" id="IPR031558">
    <property type="entry name" value="Vps36-NZF-N"/>
</dbReference>
<evidence type="ECO:0000259" key="5">
    <source>
        <dbReference type="PROSITE" id="PS51495"/>
    </source>
</evidence>
<dbReference type="eggNOG" id="KOG2760">
    <property type="taxonomic scope" value="Eukaryota"/>
</dbReference>
<evidence type="ECO:0000256" key="4">
    <source>
        <dbReference type="RuleBase" id="RU367095"/>
    </source>
</evidence>
<evidence type="ECO:0000256" key="3">
    <source>
        <dbReference type="ARBA" id="ARBA00022927"/>
    </source>
</evidence>
<keyword evidence="4" id="KW-0963">Cytoplasm</keyword>
<dbReference type="GO" id="GO:0032266">
    <property type="term" value="F:phosphatidylinositol-3-phosphate binding"/>
    <property type="evidence" value="ECO:0007669"/>
    <property type="project" value="UniProtKB-UniRule"/>
</dbReference>
<comment type="subcellular location">
    <subcellularLocation>
        <location evidence="4">Cytoplasm</location>
    </subcellularLocation>
    <subcellularLocation>
        <location evidence="4">Endosome</location>
    </subcellularLocation>
</comment>
<keyword evidence="3 4" id="KW-0653">Protein transport</keyword>
<accession>W1QBH9</accession>
<feature type="domain" description="GLUE N-terminal" evidence="5">
    <location>
        <begin position="16"/>
        <end position="272"/>
    </location>
</feature>
<dbReference type="GO" id="GO:0043130">
    <property type="term" value="F:ubiquitin binding"/>
    <property type="evidence" value="ECO:0007669"/>
    <property type="project" value="UniProtKB-UniRule"/>
</dbReference>
<dbReference type="SUPFAM" id="SSF90209">
    <property type="entry name" value="Ran binding protein zinc finger-like"/>
    <property type="match status" value="1"/>
</dbReference>
<dbReference type="GO" id="GO:0031902">
    <property type="term" value="C:late endosome membrane"/>
    <property type="evidence" value="ECO:0007669"/>
    <property type="project" value="UniProtKB-UniRule"/>
</dbReference>
<dbReference type="AlphaFoldDB" id="W1QBH9"/>
<name>W1QBH9_OGAPD</name>
<dbReference type="STRING" id="871575.W1QBH9"/>
<dbReference type="Pfam" id="PF16988">
    <property type="entry name" value="Vps36-NZF-N"/>
    <property type="match status" value="1"/>
</dbReference>
<dbReference type="OrthoDB" id="271448at2759"/>
<dbReference type="RefSeq" id="XP_013934284.1">
    <property type="nucleotide sequence ID" value="XM_014078809.1"/>
</dbReference>
<dbReference type="SUPFAM" id="SSF50729">
    <property type="entry name" value="PH domain-like"/>
    <property type="match status" value="1"/>
</dbReference>
<dbReference type="InterPro" id="IPR036390">
    <property type="entry name" value="WH_DNA-bd_sf"/>
</dbReference>
<dbReference type="InterPro" id="IPR037855">
    <property type="entry name" value="Vps36"/>
</dbReference>
<dbReference type="GO" id="GO:0043328">
    <property type="term" value="P:protein transport to vacuole involved in ubiquitin-dependent protein catabolic process via the multivesicular body sorting pathway"/>
    <property type="evidence" value="ECO:0007669"/>
    <property type="project" value="UniProtKB-UniRule"/>
</dbReference>
<dbReference type="InterPro" id="IPR036443">
    <property type="entry name" value="Znf_RanBP2_sf"/>
</dbReference>
<dbReference type="Proteomes" id="UP000008673">
    <property type="component" value="Unassembled WGS sequence"/>
</dbReference>
<keyword evidence="7" id="KW-1185">Reference proteome</keyword>
<dbReference type="EMBL" id="AEOI02000008">
    <property type="protein sequence ID" value="ESW98401.1"/>
    <property type="molecule type" value="Genomic_DNA"/>
</dbReference>
<gene>
    <name evidence="6" type="ORF">HPODL_04028</name>
</gene>
<dbReference type="HOGENOM" id="CLU_015433_2_0_1"/>
<organism evidence="6 7">
    <name type="scientific">Ogataea parapolymorpha (strain ATCC 26012 / BCRC 20466 / JCM 22074 / NRRL Y-7560 / DL-1)</name>
    <name type="common">Yeast</name>
    <name type="synonym">Hansenula polymorpha</name>
    <dbReference type="NCBI Taxonomy" id="871575"/>
    <lineage>
        <taxon>Eukaryota</taxon>
        <taxon>Fungi</taxon>
        <taxon>Dikarya</taxon>
        <taxon>Ascomycota</taxon>
        <taxon>Saccharomycotina</taxon>
        <taxon>Pichiomycetes</taxon>
        <taxon>Pichiales</taxon>
        <taxon>Pichiaceae</taxon>
        <taxon>Ogataea</taxon>
    </lineage>
</organism>
<dbReference type="Gene3D" id="2.30.29.30">
    <property type="entry name" value="Pleckstrin-homology domain (PH domain)/Phosphotyrosine-binding domain (PTB)"/>
    <property type="match status" value="1"/>
</dbReference>
<comment type="subunit">
    <text evidence="4">Component of the endosomal sorting complex required for transport II (ESCRT-II).</text>
</comment>
<dbReference type="PANTHER" id="PTHR13128:SF12">
    <property type="entry name" value="VACUOLAR PROTEIN-SORTING-ASSOCIATED PROTEIN 36"/>
    <property type="match status" value="1"/>
</dbReference>
<dbReference type="InterPro" id="IPR040608">
    <property type="entry name" value="Snf8/Vps36"/>
</dbReference>
<comment type="function">
    <text evidence="4">Component of the ESCRT-II complex (endosomal sorting complex required for transport II), which is required for multivesicular body (MVB) formation and sorting of endosomal cargo proteins into MVBs.</text>
</comment>
<dbReference type="GeneID" id="25773459"/>
<dbReference type="GO" id="GO:0000814">
    <property type="term" value="C:ESCRT II complex"/>
    <property type="evidence" value="ECO:0007669"/>
    <property type="project" value="UniProtKB-UniRule"/>
</dbReference>
<dbReference type="Gene3D" id="1.10.10.10">
    <property type="entry name" value="Winged helix-like DNA-binding domain superfamily/Winged helix DNA-binding domain"/>
    <property type="match status" value="1"/>
</dbReference>
<comment type="caution">
    <text evidence="6">The sequence shown here is derived from an EMBL/GenBank/DDBJ whole genome shotgun (WGS) entry which is preliminary data.</text>
</comment>
<evidence type="ECO:0000313" key="6">
    <source>
        <dbReference type="EMBL" id="ESW98401.1"/>
    </source>
</evidence>
<dbReference type="Pfam" id="PF04157">
    <property type="entry name" value="EAP30"/>
    <property type="match status" value="1"/>
</dbReference>
<comment type="similarity">
    <text evidence="1 4">Belongs to the VPS36 family.</text>
</comment>
<dbReference type="InterPro" id="IPR036388">
    <property type="entry name" value="WH-like_DNA-bd_sf"/>
</dbReference>
<dbReference type="OMA" id="GHSMESH"/>
<dbReference type="KEGG" id="opa:HPODL_04028"/>
<dbReference type="Pfam" id="PF11605">
    <property type="entry name" value="Vps36_ESCRT-II"/>
    <property type="match status" value="1"/>
</dbReference>
<keyword evidence="2 4" id="KW-0813">Transport</keyword>
<protein>
    <recommendedName>
        <fullName evidence="4">Vacuolar protein-sorting-associated protein 36</fullName>
    </recommendedName>
    <alternativeName>
        <fullName evidence="4">ESCRT-II complex subunit VPS36</fullName>
    </alternativeName>
</protein>
<evidence type="ECO:0000256" key="2">
    <source>
        <dbReference type="ARBA" id="ARBA00022448"/>
    </source>
</evidence>
<sequence length="596" mass="66757">MQVQRFQFTSEFWEYVQLSNGGRPICSSSERNLFLGTNVGLYLGNSKIENYQNGRLYLTNLRLIYVPFTSNEALEKNVGLSLNLAYIENLQFQAGFMRSSPKILLTLTKLSPDLEYDTVHNTLDWDCPICSHLNKCDLKVVSGLNVPKCEVCGVSANVYELNKLKVEKQNNSRSKAYKRGYDNSSSNPMICTNHPANRLQLQTSGSLDSQKHDLPNAISSKSKPIFCLSVKIDGIDQFSFKLSFRNGGARTFYDKLKFALGQAKWLHADSRYQVNAGALKVARYCSPTDTDIQSTPSNMTSTLNFESTEKRAGIHGLETLTSLKNSEVSTFLNSSLGDLQNLMDKSKDLAKIGDDYRRMLMSSKTVDKEVGHAVELLSRSRNSLKLLGNLLDDRETINEANDFYTVESLNLLKQAGGTQAGSSLYVEELSRQVYDFIIQENILRDKNGLVTALDLYCLFNKRKGFYSVSPHNFLLATVSLKRYNPDLQLIELQLQSLQKVEGKTAGETTEKARSLYAICSSTMNAKSISRSILEVLESGVSGGYSALEFQNMCSIQTNLLLLQSVLNVLTRDGVLCVDSTLQGEKYFRNEIIHFRA</sequence>
<evidence type="ECO:0000313" key="7">
    <source>
        <dbReference type="Proteomes" id="UP000008673"/>
    </source>
</evidence>
<dbReference type="PROSITE" id="PS51495">
    <property type="entry name" value="GLUE"/>
    <property type="match status" value="1"/>
</dbReference>
<keyword evidence="4" id="KW-0967">Endosome</keyword>
<dbReference type="InterPro" id="IPR021648">
    <property type="entry name" value="GLUE_dom"/>
</dbReference>
<dbReference type="PANTHER" id="PTHR13128">
    <property type="entry name" value="VACUOLAR PROTEIN-SORTING-ASSOCIATED PROTEIN 36"/>
    <property type="match status" value="1"/>
</dbReference>
<dbReference type="Gene3D" id="2.30.30.380">
    <property type="entry name" value="Zn-finger domain of Sec23/24"/>
    <property type="match status" value="1"/>
</dbReference>
<evidence type="ECO:0000256" key="1">
    <source>
        <dbReference type="ARBA" id="ARBA00009697"/>
    </source>
</evidence>
<dbReference type="SUPFAM" id="SSF46785">
    <property type="entry name" value="Winged helix' DNA-binding domain"/>
    <property type="match status" value="1"/>
</dbReference>
<proteinExistence type="inferred from homology"/>